<protein>
    <submittedName>
        <fullName evidence="1">Uncharacterized protein</fullName>
    </submittedName>
</protein>
<accession>A0A8S5V7I6</accession>
<evidence type="ECO:0000313" key="1">
    <source>
        <dbReference type="EMBL" id="DAG02706.1"/>
    </source>
</evidence>
<name>A0A8S5V7I6_9CAUD</name>
<organism evidence="1">
    <name type="scientific">Myoviridae sp. ctCpP1</name>
    <dbReference type="NCBI Taxonomy" id="2825054"/>
    <lineage>
        <taxon>Viruses</taxon>
        <taxon>Duplodnaviria</taxon>
        <taxon>Heunggongvirae</taxon>
        <taxon>Uroviricota</taxon>
        <taxon>Caudoviricetes</taxon>
    </lineage>
</organism>
<reference evidence="1" key="1">
    <citation type="journal article" date="2021" name="Proc. Natl. Acad. Sci. U.S.A.">
        <title>A Catalog of Tens of Thousands of Viruses from Human Metagenomes Reveals Hidden Associations with Chronic Diseases.</title>
        <authorList>
            <person name="Tisza M.J."/>
            <person name="Buck C.B."/>
        </authorList>
    </citation>
    <scope>NUCLEOTIDE SEQUENCE</scope>
    <source>
        <strain evidence="1">CtCpP1</strain>
    </source>
</reference>
<dbReference type="EMBL" id="BK016213">
    <property type="protein sequence ID" value="DAG02706.1"/>
    <property type="molecule type" value="Genomic_DNA"/>
</dbReference>
<sequence length="104" mass="12043">MDAYVKKHMEFHALEATLAEEIGVRPALIYDFLCAVCLDKSRHMVDIHDGVAWVRLSMRDLRRIFPYMCKGSISDSIKKLVDRGMVNVGHYDEYPFGANWYSVE</sequence>
<proteinExistence type="predicted"/>